<keyword evidence="3" id="KW-1185">Reference proteome</keyword>
<keyword evidence="2" id="KW-0378">Hydrolase</keyword>
<dbReference type="PANTHER" id="PTHR21666">
    <property type="entry name" value="PEPTIDASE-RELATED"/>
    <property type="match status" value="1"/>
</dbReference>
<dbReference type="Proteomes" id="UP001269081">
    <property type="component" value="Unassembled WGS sequence"/>
</dbReference>
<dbReference type="GO" id="GO:0016787">
    <property type="term" value="F:hydrolase activity"/>
    <property type="evidence" value="ECO:0007669"/>
    <property type="project" value="UniProtKB-KW"/>
</dbReference>
<evidence type="ECO:0000313" key="2">
    <source>
        <dbReference type="EMBL" id="MDR7211356.1"/>
    </source>
</evidence>
<dbReference type="Pfam" id="PF01551">
    <property type="entry name" value="Peptidase_M23"/>
    <property type="match status" value="2"/>
</dbReference>
<proteinExistence type="predicted"/>
<evidence type="ECO:0000259" key="1">
    <source>
        <dbReference type="Pfam" id="PF01551"/>
    </source>
</evidence>
<comment type="caution">
    <text evidence="2">The sequence shown here is derived from an EMBL/GenBank/DDBJ whole genome shotgun (WGS) entry which is preliminary data.</text>
</comment>
<dbReference type="InterPro" id="IPR050570">
    <property type="entry name" value="Cell_wall_metabolism_enzyme"/>
</dbReference>
<organism evidence="2 3">
    <name type="scientific">Flavobacterium piscis</name>
    <dbReference type="NCBI Taxonomy" id="1114874"/>
    <lineage>
        <taxon>Bacteria</taxon>
        <taxon>Pseudomonadati</taxon>
        <taxon>Bacteroidota</taxon>
        <taxon>Flavobacteriia</taxon>
        <taxon>Flavobacteriales</taxon>
        <taxon>Flavobacteriaceae</taxon>
        <taxon>Flavobacterium</taxon>
    </lineage>
</organism>
<accession>A0ABU1YAT9</accession>
<dbReference type="InterPro" id="IPR016047">
    <property type="entry name" value="M23ase_b-sheet_dom"/>
</dbReference>
<dbReference type="EMBL" id="JAVDWQ010000012">
    <property type="protein sequence ID" value="MDR7211356.1"/>
    <property type="molecule type" value="Genomic_DNA"/>
</dbReference>
<evidence type="ECO:0000313" key="3">
    <source>
        <dbReference type="Proteomes" id="UP001269081"/>
    </source>
</evidence>
<protein>
    <submittedName>
        <fullName evidence="2">Murein DD-endopeptidase MepM/ murein hydrolase activator NlpD</fullName>
    </submittedName>
</protein>
<dbReference type="CDD" id="cd12797">
    <property type="entry name" value="M23_peptidase"/>
    <property type="match status" value="1"/>
</dbReference>
<dbReference type="SUPFAM" id="SSF51261">
    <property type="entry name" value="Duplicated hybrid motif"/>
    <property type="match status" value="1"/>
</dbReference>
<gene>
    <name evidence="2" type="ORF">J2W48_003310</name>
</gene>
<feature type="domain" description="M23ase beta-sheet core" evidence="1">
    <location>
        <begin position="47"/>
        <end position="104"/>
    </location>
</feature>
<feature type="domain" description="M23ase beta-sheet core" evidence="1">
    <location>
        <begin position="133"/>
        <end position="162"/>
    </location>
</feature>
<dbReference type="InterPro" id="IPR011055">
    <property type="entry name" value="Dup_hybrid_motif"/>
</dbReference>
<dbReference type="Gene3D" id="2.70.70.10">
    <property type="entry name" value="Glucose Permease (Domain IIA)"/>
    <property type="match status" value="1"/>
</dbReference>
<dbReference type="PANTHER" id="PTHR21666:SF285">
    <property type="entry name" value="M23 FAMILY METALLOPEPTIDASE"/>
    <property type="match status" value="1"/>
</dbReference>
<reference evidence="2 3" key="1">
    <citation type="submission" date="2023-07" db="EMBL/GenBank/DDBJ databases">
        <title>Sorghum-associated microbial communities from plants grown in Nebraska, USA.</title>
        <authorList>
            <person name="Schachtman D."/>
        </authorList>
    </citation>
    <scope>NUCLEOTIDE SEQUENCE [LARGE SCALE GENOMIC DNA]</scope>
    <source>
        <strain evidence="2 3">4129</strain>
    </source>
</reference>
<name>A0ABU1YAT9_9FLAO</name>
<sequence length="564" mass="64435">MRFSVFFLLFCNFIFAQTHYPKDYFRSPLDIPMQLSGNFGELRPNHFHAGFDLKTNQREGLNVYAVADGYVSRIKISTFGNGKTIYITHPNGYTSVYGHLQTTLGPIQEYVQKTHYKEKSFEIEMFPKPDELIVTKGQIIALSGNTGASEGPHLHFEFRDSKTEFIINPMFFGFDKNFTDTKKPTISSLYVYPLDNTTVNQSKQPLLLNLSLQKDGTYLAGKVKANGKIGFGITAVDFDNVSFNKNGVFNVSTFFNGNQNFNYQFNTYSFDEMRYINALIDYSKYKKTGQRIQKLFMKTPFALNIIKTDSLNGVILAEPNLTSNYRIEVSDYYGNLNTVTVPIEYDSATPIINAVPATSKYFIRYDKDSNFEKDNMSVFFPAGTFYEDFNLNFDVKNKRIYIHDDTVPVHLNFTITIKDSTYAKVLRDKVFIGRVSGKSVSYNSTIRKNDVFSIKVKTLGQYGLFTDTIAPTITIANPIQDKWISDVKKIQFTINDALSGIKSYNGYLNGNWILFEYDNKTKKITHNFEDSLLSEGANDLKIEVVDNVGNSAIFETRFFRSQKK</sequence>
<dbReference type="RefSeq" id="WP_310282704.1">
    <property type="nucleotide sequence ID" value="NZ_JAVDWQ010000012.1"/>
</dbReference>